<dbReference type="Gene3D" id="3.40.50.1820">
    <property type="entry name" value="alpha/beta hydrolase"/>
    <property type="match status" value="1"/>
</dbReference>
<dbReference type="PRINTS" id="PR00111">
    <property type="entry name" value="ABHYDROLASE"/>
</dbReference>
<evidence type="ECO:0000313" key="3">
    <source>
        <dbReference type="Proteomes" id="UP000295164"/>
    </source>
</evidence>
<name>A0A4R4EAV9_9BACT</name>
<dbReference type="PANTHER" id="PTHR43798:SF33">
    <property type="entry name" value="HYDROLASE, PUTATIVE (AFU_ORTHOLOGUE AFUA_2G14860)-RELATED"/>
    <property type="match status" value="1"/>
</dbReference>
<dbReference type="Proteomes" id="UP000295164">
    <property type="component" value="Unassembled WGS sequence"/>
</dbReference>
<sequence>MPDNSATTPLVLLHGFGEDSRVWDRQAPLAEHCRLLTPDLPGSGGTEAPETWSMESLAEAVRDRLDAEGIGRCVLVGHSMGGYVALAFAERWPERLLGLGLFHSTAFADTTAKVDTRRKGIDFIRRQGADAFMKTTTPNLYSPATRERHPELIEKSLAEATGMNPDALIGYYEAMIARPDRTDVLKEAEIPVLFTLGRHDNAVPLADGLAQCHLPRVSQVHLLEEAGHMGMRECPELANQHLLTYLRFIHQRRTDR</sequence>
<dbReference type="InterPro" id="IPR000073">
    <property type="entry name" value="AB_hydrolase_1"/>
</dbReference>
<dbReference type="OrthoDB" id="252464at2"/>
<dbReference type="InterPro" id="IPR050266">
    <property type="entry name" value="AB_hydrolase_sf"/>
</dbReference>
<dbReference type="SUPFAM" id="SSF53474">
    <property type="entry name" value="alpha/beta-Hydrolases"/>
    <property type="match status" value="1"/>
</dbReference>
<dbReference type="InterPro" id="IPR029058">
    <property type="entry name" value="AB_hydrolase_fold"/>
</dbReference>
<dbReference type="PANTHER" id="PTHR43798">
    <property type="entry name" value="MONOACYLGLYCEROL LIPASE"/>
    <property type="match status" value="1"/>
</dbReference>
<keyword evidence="2" id="KW-0378">Hydrolase</keyword>
<proteinExistence type="predicted"/>
<reference evidence="2 3" key="1">
    <citation type="submission" date="2019-03" db="EMBL/GenBank/DDBJ databases">
        <authorList>
            <person name="Kim M.K.M."/>
        </authorList>
    </citation>
    <scope>NUCLEOTIDE SEQUENCE [LARGE SCALE GENOMIC DNA]</scope>
    <source>
        <strain evidence="2 3">17J68-15</strain>
    </source>
</reference>
<evidence type="ECO:0000259" key="1">
    <source>
        <dbReference type="Pfam" id="PF12697"/>
    </source>
</evidence>
<evidence type="ECO:0000313" key="2">
    <source>
        <dbReference type="EMBL" id="TCZ75015.1"/>
    </source>
</evidence>
<comment type="caution">
    <text evidence="2">The sequence shown here is derived from an EMBL/GenBank/DDBJ whole genome shotgun (WGS) entry which is preliminary data.</text>
</comment>
<feature type="domain" description="AB hydrolase-1" evidence="1">
    <location>
        <begin position="10"/>
        <end position="236"/>
    </location>
</feature>
<dbReference type="GO" id="GO:0016787">
    <property type="term" value="F:hydrolase activity"/>
    <property type="evidence" value="ECO:0007669"/>
    <property type="project" value="UniProtKB-KW"/>
</dbReference>
<protein>
    <submittedName>
        <fullName evidence="2">Alpha/beta hydrolase</fullName>
    </submittedName>
</protein>
<dbReference type="GO" id="GO:0016020">
    <property type="term" value="C:membrane"/>
    <property type="evidence" value="ECO:0007669"/>
    <property type="project" value="TreeGrafter"/>
</dbReference>
<accession>A0A4R4EAV9</accession>
<dbReference type="Pfam" id="PF12697">
    <property type="entry name" value="Abhydrolase_6"/>
    <property type="match status" value="1"/>
</dbReference>
<gene>
    <name evidence="2" type="ORF">E0486_01535</name>
</gene>
<dbReference type="AlphaFoldDB" id="A0A4R4EAV9"/>
<dbReference type="EMBL" id="SKFH01000001">
    <property type="protein sequence ID" value="TCZ75015.1"/>
    <property type="molecule type" value="Genomic_DNA"/>
</dbReference>
<dbReference type="RefSeq" id="WP_131850370.1">
    <property type="nucleotide sequence ID" value="NZ_SKFH01000001.1"/>
</dbReference>
<organism evidence="2 3">
    <name type="scientific">Flaviaesturariibacter aridisoli</name>
    <dbReference type="NCBI Taxonomy" id="2545761"/>
    <lineage>
        <taxon>Bacteria</taxon>
        <taxon>Pseudomonadati</taxon>
        <taxon>Bacteroidota</taxon>
        <taxon>Chitinophagia</taxon>
        <taxon>Chitinophagales</taxon>
        <taxon>Chitinophagaceae</taxon>
        <taxon>Flaviaestuariibacter</taxon>
    </lineage>
</organism>
<keyword evidence="3" id="KW-1185">Reference proteome</keyword>